<dbReference type="Gene3D" id="3.30.450.20">
    <property type="entry name" value="PAS domain"/>
    <property type="match status" value="1"/>
</dbReference>
<evidence type="ECO:0000259" key="22">
    <source>
        <dbReference type="PROSITE" id="PS50113"/>
    </source>
</evidence>
<dbReference type="InterPro" id="IPR004358">
    <property type="entry name" value="Sig_transdc_His_kin-like_C"/>
</dbReference>
<dbReference type="Pfam" id="PF00072">
    <property type="entry name" value="Response_reg"/>
    <property type="match status" value="1"/>
</dbReference>
<dbReference type="InterPro" id="IPR000014">
    <property type="entry name" value="PAS"/>
</dbReference>
<dbReference type="SUPFAM" id="SSF52172">
    <property type="entry name" value="CheY-like"/>
    <property type="match status" value="1"/>
</dbReference>
<evidence type="ECO:0000256" key="16">
    <source>
        <dbReference type="PROSITE-ProRule" id="PRU00169"/>
    </source>
</evidence>
<feature type="modified residue" description="Phosphohistidine" evidence="15">
    <location>
        <position position="757"/>
    </location>
</feature>
<dbReference type="InterPro" id="IPR005467">
    <property type="entry name" value="His_kinase_dom"/>
</dbReference>
<dbReference type="Pfam" id="PF02518">
    <property type="entry name" value="HATPase_c"/>
    <property type="match status" value="1"/>
</dbReference>
<dbReference type="Pfam" id="PF01627">
    <property type="entry name" value="Hpt"/>
    <property type="match status" value="1"/>
</dbReference>
<evidence type="ECO:0000256" key="15">
    <source>
        <dbReference type="PROSITE-ProRule" id="PRU00110"/>
    </source>
</evidence>
<evidence type="ECO:0000256" key="8">
    <source>
        <dbReference type="ARBA" id="ARBA00022741"/>
    </source>
</evidence>
<feature type="domain" description="Response regulatory" evidence="20">
    <location>
        <begin position="561"/>
        <end position="678"/>
    </location>
</feature>
<dbReference type="SUPFAM" id="SSF55785">
    <property type="entry name" value="PYP-like sensor domain (PAS domain)"/>
    <property type="match status" value="1"/>
</dbReference>
<feature type="modified residue" description="4-aspartylphosphate" evidence="16">
    <location>
        <position position="610"/>
    </location>
</feature>
<gene>
    <name evidence="24" type="ORF">AVDCRST_MAG02-4729</name>
</gene>
<dbReference type="SMART" id="SM00387">
    <property type="entry name" value="HATPase_c"/>
    <property type="match status" value="1"/>
</dbReference>
<dbReference type="SMART" id="SM00388">
    <property type="entry name" value="HisKA"/>
    <property type="match status" value="1"/>
</dbReference>
<feature type="transmembrane region" description="Helical" evidence="18">
    <location>
        <begin position="69"/>
        <end position="89"/>
    </location>
</feature>
<dbReference type="InterPro" id="IPR036097">
    <property type="entry name" value="HisK_dim/P_sf"/>
</dbReference>
<feature type="domain" description="PAC" evidence="22">
    <location>
        <begin position="237"/>
        <end position="289"/>
    </location>
</feature>
<feature type="transmembrane region" description="Helical" evidence="18">
    <location>
        <begin position="137"/>
        <end position="156"/>
    </location>
</feature>
<comment type="catalytic activity">
    <reaction evidence="1">
        <text>ATP + protein L-histidine = ADP + protein N-phospho-L-histidine.</text>
        <dbReference type="EC" id="2.7.13.3"/>
    </reaction>
</comment>
<dbReference type="GO" id="GO:0005886">
    <property type="term" value="C:plasma membrane"/>
    <property type="evidence" value="ECO:0007669"/>
    <property type="project" value="UniProtKB-SubCell"/>
</dbReference>
<feature type="domain" description="PAS" evidence="21">
    <location>
        <begin position="162"/>
        <end position="203"/>
    </location>
</feature>
<dbReference type="SMART" id="SM00448">
    <property type="entry name" value="REC"/>
    <property type="match status" value="1"/>
</dbReference>
<dbReference type="SUPFAM" id="SSF55874">
    <property type="entry name" value="ATPase domain of HSP90 chaperone/DNA topoisomerase II/histidine kinase"/>
    <property type="match status" value="1"/>
</dbReference>
<evidence type="ECO:0000256" key="3">
    <source>
        <dbReference type="ARBA" id="ARBA00006402"/>
    </source>
</evidence>
<dbReference type="SMART" id="SM00091">
    <property type="entry name" value="PAS"/>
    <property type="match status" value="1"/>
</dbReference>
<dbReference type="PANTHER" id="PTHR45339">
    <property type="entry name" value="HYBRID SIGNAL TRANSDUCTION HISTIDINE KINASE J"/>
    <property type="match status" value="1"/>
</dbReference>
<keyword evidence="7 18" id="KW-0812">Transmembrane</keyword>
<dbReference type="Gene3D" id="3.30.565.10">
    <property type="entry name" value="Histidine kinase-like ATPase, C-terminal domain"/>
    <property type="match status" value="1"/>
</dbReference>
<dbReference type="Gene3D" id="1.20.120.160">
    <property type="entry name" value="HPT domain"/>
    <property type="match status" value="1"/>
</dbReference>
<dbReference type="Pfam" id="PF00512">
    <property type="entry name" value="HisKA"/>
    <property type="match status" value="1"/>
</dbReference>
<evidence type="ECO:0000256" key="1">
    <source>
        <dbReference type="ARBA" id="ARBA00000085"/>
    </source>
</evidence>
<keyword evidence="8" id="KW-0547">Nucleotide-binding</keyword>
<proteinExistence type="inferred from homology"/>
<dbReference type="InterPro" id="IPR008207">
    <property type="entry name" value="Sig_transdc_His_kin_Hpt_dom"/>
</dbReference>
<dbReference type="PROSITE" id="PS50110">
    <property type="entry name" value="RESPONSE_REGULATORY"/>
    <property type="match status" value="1"/>
</dbReference>
<dbReference type="Pfam" id="PF13426">
    <property type="entry name" value="PAS_9"/>
    <property type="match status" value="1"/>
</dbReference>
<evidence type="ECO:0000259" key="21">
    <source>
        <dbReference type="PROSITE" id="PS50112"/>
    </source>
</evidence>
<dbReference type="AlphaFoldDB" id="A0A6J4RUJ1"/>
<dbReference type="InterPro" id="IPR003661">
    <property type="entry name" value="HisK_dim/P_dom"/>
</dbReference>
<protein>
    <recommendedName>
        <fullName evidence="14">Circadian input-output histidine kinase CikA</fullName>
        <ecNumber evidence="4">2.7.13.3</ecNumber>
    </recommendedName>
</protein>
<dbReference type="InterPro" id="IPR036890">
    <property type="entry name" value="HATPase_C_sf"/>
</dbReference>
<keyword evidence="12" id="KW-0902">Two-component regulatory system</keyword>
<name>A0A6J4RUJ1_9ACTN</name>
<organism evidence="24">
    <name type="scientific">uncultured Rubrobacteraceae bacterium</name>
    <dbReference type="NCBI Taxonomy" id="349277"/>
    <lineage>
        <taxon>Bacteria</taxon>
        <taxon>Bacillati</taxon>
        <taxon>Actinomycetota</taxon>
        <taxon>Rubrobacteria</taxon>
        <taxon>Rubrobacterales</taxon>
        <taxon>Rubrobacteraceae</taxon>
        <taxon>environmental samples</taxon>
    </lineage>
</organism>
<feature type="domain" description="Histidine kinase" evidence="19">
    <location>
        <begin position="307"/>
        <end position="528"/>
    </location>
</feature>
<dbReference type="EMBL" id="CADCVH010000129">
    <property type="protein sequence ID" value="CAA9481915.1"/>
    <property type="molecule type" value="Genomic_DNA"/>
</dbReference>
<dbReference type="GO" id="GO:0000155">
    <property type="term" value="F:phosphorelay sensor kinase activity"/>
    <property type="evidence" value="ECO:0007669"/>
    <property type="project" value="InterPro"/>
</dbReference>
<dbReference type="FunFam" id="1.10.287.130:FF:000158">
    <property type="entry name" value="Hybrid sensor histidine kinase/response regulator"/>
    <property type="match status" value="1"/>
</dbReference>
<evidence type="ECO:0000256" key="6">
    <source>
        <dbReference type="ARBA" id="ARBA00022553"/>
    </source>
</evidence>
<feature type="transmembrane region" description="Helical" evidence="18">
    <location>
        <begin position="101"/>
        <end position="131"/>
    </location>
</feature>
<dbReference type="InterPro" id="IPR003594">
    <property type="entry name" value="HATPase_dom"/>
</dbReference>
<dbReference type="InterPro" id="IPR011006">
    <property type="entry name" value="CheY-like_superfamily"/>
</dbReference>
<dbReference type="InterPro" id="IPR000700">
    <property type="entry name" value="PAS-assoc_C"/>
</dbReference>
<dbReference type="SUPFAM" id="SSF47226">
    <property type="entry name" value="Histidine-containing phosphotransfer domain, HPT domain"/>
    <property type="match status" value="1"/>
</dbReference>
<dbReference type="EC" id="2.7.13.3" evidence="4"/>
<feature type="transmembrane region" description="Helical" evidence="18">
    <location>
        <begin position="45"/>
        <end position="63"/>
    </location>
</feature>
<evidence type="ECO:0000256" key="11">
    <source>
        <dbReference type="ARBA" id="ARBA00022989"/>
    </source>
</evidence>
<dbReference type="InterPro" id="IPR001789">
    <property type="entry name" value="Sig_transdc_resp-reg_receiver"/>
</dbReference>
<dbReference type="CDD" id="cd00130">
    <property type="entry name" value="PAS"/>
    <property type="match status" value="1"/>
</dbReference>
<feature type="transmembrane region" description="Helical" evidence="18">
    <location>
        <begin position="20"/>
        <end position="38"/>
    </location>
</feature>
<keyword evidence="11 18" id="KW-1133">Transmembrane helix</keyword>
<evidence type="ECO:0000313" key="24">
    <source>
        <dbReference type="EMBL" id="CAA9481915.1"/>
    </source>
</evidence>
<sequence length="816" mass="89159">MNGLLAVNNRDPDLRRRGRILAIILWGMTLTALGVTAFNLIQQQYAYNLPNAISLAVLFLLLLANRLGYVWAVSAVTMLLLIVGPFLLFSDEALGAAYVVLAFPIFVASFLIAPWAGLAVTAVICAVYVAAGLVAETSYLPLLIFLIFAVIVYLFAESVRQAEHKYRSIFENATDGIYQSAPDGRLTTVNPAMARIFGYDSPEEMIEAVSHIGRELYVDPEERQKTLSLVRERGAVSGVESVGRRRGGGEVWLSWSARAIRGADGGVEAYEGTVEDITERKRSEAELRDARAAAEAANRAKSEFLANMSHEIRTPMNGVIGMTGLLLDTDLTPEQRDYARTVRSSGEVLLALLDDILDFSKIEAGEVRIERVDFGPHETIEEAVAPFARRAEEKGLRFRRLVSESVPDVLEGDPLRIRQVLTNLLDNALKFTHEGEISLNVETIETSESVATVRFEVSDTGIGMTGEQRGRLFRSFSQADASTTRRYGGTGLGLAISRRLVELMGGEIGVESEPGRGSTFSFTLPLRLLEESATPTPRPFATAETAPEPNGLARGGDPGQRVLVAEDTLVNQIVAVELLKRRGYEVDVAATGSEAVAASSRTRYAAVFMDIQMPDMDGYEATAEIRHREPPGRRIPIIAITAHALQGDREKALSSGMDDYIPKPIRPEHLDRVLDRWLSPSPHLQPPPPRETPDPPRPDGSLDEEILHDLRSIRRKGGGEIVAELLQAFSNETPPLIETLHEAAKNNDAPAFKRAAHAVNGIARAVGARRMAGICLELEDLADAGDLSKTPSALRELVGERDRVNALLATELAERL</sequence>
<dbReference type="InterPro" id="IPR036641">
    <property type="entry name" value="HPT_dom_sf"/>
</dbReference>
<evidence type="ECO:0000256" key="14">
    <source>
        <dbReference type="ARBA" id="ARBA00074306"/>
    </source>
</evidence>
<dbReference type="PRINTS" id="PR00344">
    <property type="entry name" value="BCTRLSENSOR"/>
</dbReference>
<dbReference type="Gene3D" id="1.10.287.130">
    <property type="match status" value="1"/>
</dbReference>
<dbReference type="PROSITE" id="PS50112">
    <property type="entry name" value="PAS"/>
    <property type="match status" value="1"/>
</dbReference>
<evidence type="ECO:0000256" key="7">
    <source>
        <dbReference type="ARBA" id="ARBA00022692"/>
    </source>
</evidence>
<dbReference type="GO" id="GO:0005524">
    <property type="term" value="F:ATP binding"/>
    <property type="evidence" value="ECO:0007669"/>
    <property type="project" value="UniProtKB-KW"/>
</dbReference>
<dbReference type="PANTHER" id="PTHR45339:SF1">
    <property type="entry name" value="HYBRID SIGNAL TRANSDUCTION HISTIDINE KINASE J"/>
    <property type="match status" value="1"/>
</dbReference>
<evidence type="ECO:0000256" key="9">
    <source>
        <dbReference type="ARBA" id="ARBA00022777"/>
    </source>
</evidence>
<evidence type="ECO:0000256" key="2">
    <source>
        <dbReference type="ARBA" id="ARBA00004651"/>
    </source>
</evidence>
<evidence type="ECO:0000259" key="23">
    <source>
        <dbReference type="PROSITE" id="PS50894"/>
    </source>
</evidence>
<dbReference type="FunFam" id="3.30.565.10:FF:000010">
    <property type="entry name" value="Sensor histidine kinase RcsC"/>
    <property type="match status" value="1"/>
</dbReference>
<dbReference type="NCBIfam" id="TIGR00229">
    <property type="entry name" value="sensory_box"/>
    <property type="match status" value="1"/>
</dbReference>
<evidence type="ECO:0000256" key="4">
    <source>
        <dbReference type="ARBA" id="ARBA00012438"/>
    </source>
</evidence>
<keyword evidence="6 16" id="KW-0597">Phosphoprotein</keyword>
<evidence type="ECO:0000256" key="10">
    <source>
        <dbReference type="ARBA" id="ARBA00022840"/>
    </source>
</evidence>
<dbReference type="CDD" id="cd00082">
    <property type="entry name" value="HisKA"/>
    <property type="match status" value="1"/>
</dbReference>
<feature type="region of interest" description="Disordered" evidence="17">
    <location>
        <begin position="678"/>
        <end position="703"/>
    </location>
</feature>
<dbReference type="PROSITE" id="PS50109">
    <property type="entry name" value="HIS_KIN"/>
    <property type="match status" value="1"/>
</dbReference>
<dbReference type="InterPro" id="IPR001610">
    <property type="entry name" value="PAC"/>
</dbReference>
<dbReference type="CDD" id="cd16922">
    <property type="entry name" value="HATPase_EvgS-ArcB-TorS-like"/>
    <property type="match status" value="1"/>
</dbReference>
<keyword evidence="10" id="KW-0067">ATP-binding</keyword>
<comment type="subcellular location">
    <subcellularLocation>
        <location evidence="2">Cell membrane</location>
        <topology evidence="2">Multi-pass membrane protein</topology>
    </subcellularLocation>
</comment>
<evidence type="ECO:0000256" key="5">
    <source>
        <dbReference type="ARBA" id="ARBA00022475"/>
    </source>
</evidence>
<evidence type="ECO:0000256" key="13">
    <source>
        <dbReference type="ARBA" id="ARBA00023136"/>
    </source>
</evidence>
<dbReference type="Gene3D" id="3.40.50.2300">
    <property type="match status" value="1"/>
</dbReference>
<dbReference type="CDD" id="cd17546">
    <property type="entry name" value="REC_hyHK_CKI1_RcsC-like"/>
    <property type="match status" value="1"/>
</dbReference>
<keyword evidence="13 18" id="KW-0472">Membrane</keyword>
<keyword evidence="9 24" id="KW-0418">Kinase</keyword>
<dbReference type="InterPro" id="IPR035965">
    <property type="entry name" value="PAS-like_dom_sf"/>
</dbReference>
<keyword evidence="5" id="KW-1003">Cell membrane</keyword>
<keyword evidence="9 24" id="KW-0808">Transferase</keyword>
<feature type="domain" description="HPt" evidence="23">
    <location>
        <begin position="718"/>
        <end position="811"/>
    </location>
</feature>
<dbReference type="SMART" id="SM00086">
    <property type="entry name" value="PAC"/>
    <property type="match status" value="1"/>
</dbReference>
<reference evidence="24" key="1">
    <citation type="submission" date="2020-02" db="EMBL/GenBank/DDBJ databases">
        <authorList>
            <person name="Meier V. D."/>
        </authorList>
    </citation>
    <scope>NUCLEOTIDE SEQUENCE</scope>
    <source>
        <strain evidence="24">AVDCRST_MAG02</strain>
    </source>
</reference>
<dbReference type="PROSITE" id="PS50894">
    <property type="entry name" value="HPT"/>
    <property type="match status" value="1"/>
</dbReference>
<feature type="region of interest" description="Disordered" evidence="17">
    <location>
        <begin position="534"/>
        <end position="559"/>
    </location>
</feature>
<dbReference type="CDD" id="cd00088">
    <property type="entry name" value="HPT"/>
    <property type="match status" value="1"/>
</dbReference>
<evidence type="ECO:0000256" key="17">
    <source>
        <dbReference type="SAM" id="MobiDB-lite"/>
    </source>
</evidence>
<evidence type="ECO:0000256" key="12">
    <source>
        <dbReference type="ARBA" id="ARBA00023012"/>
    </source>
</evidence>
<evidence type="ECO:0000259" key="19">
    <source>
        <dbReference type="PROSITE" id="PS50109"/>
    </source>
</evidence>
<evidence type="ECO:0000259" key="20">
    <source>
        <dbReference type="PROSITE" id="PS50110"/>
    </source>
</evidence>
<dbReference type="SUPFAM" id="SSF47384">
    <property type="entry name" value="Homodimeric domain of signal transducing histidine kinase"/>
    <property type="match status" value="1"/>
</dbReference>
<comment type="similarity">
    <text evidence="3">In the N-terminal section; belongs to the phytochrome family.</text>
</comment>
<accession>A0A6J4RUJ1</accession>
<dbReference type="PROSITE" id="PS50113">
    <property type="entry name" value="PAC"/>
    <property type="match status" value="1"/>
</dbReference>
<evidence type="ECO:0000256" key="18">
    <source>
        <dbReference type="SAM" id="Phobius"/>
    </source>
</evidence>